<evidence type="ECO:0000313" key="3">
    <source>
        <dbReference type="Proteomes" id="UP000256964"/>
    </source>
</evidence>
<dbReference type="Proteomes" id="UP000256964">
    <property type="component" value="Unassembled WGS sequence"/>
</dbReference>
<evidence type="ECO:0000256" key="1">
    <source>
        <dbReference type="SAM" id="MobiDB-lite"/>
    </source>
</evidence>
<dbReference type="EMBL" id="KZ857419">
    <property type="protein sequence ID" value="RDX47354.1"/>
    <property type="molecule type" value="Genomic_DNA"/>
</dbReference>
<proteinExistence type="predicted"/>
<evidence type="ECO:0000313" key="2">
    <source>
        <dbReference type="EMBL" id="RDX47354.1"/>
    </source>
</evidence>
<feature type="region of interest" description="Disordered" evidence="1">
    <location>
        <begin position="122"/>
        <end position="143"/>
    </location>
</feature>
<accession>A0A371D489</accession>
<keyword evidence="3" id="KW-1185">Reference proteome</keyword>
<dbReference type="STRING" id="139420.A0A371D489"/>
<feature type="compositionally biased region" description="Acidic residues" evidence="1">
    <location>
        <begin position="122"/>
        <end position="134"/>
    </location>
</feature>
<dbReference type="Pfam" id="PF18759">
    <property type="entry name" value="Plavaka"/>
    <property type="match status" value="1"/>
</dbReference>
<gene>
    <name evidence="2" type="ORF">OH76DRAFT_1526067</name>
</gene>
<organism evidence="2 3">
    <name type="scientific">Lentinus brumalis</name>
    <dbReference type="NCBI Taxonomy" id="2498619"/>
    <lineage>
        <taxon>Eukaryota</taxon>
        <taxon>Fungi</taxon>
        <taxon>Dikarya</taxon>
        <taxon>Basidiomycota</taxon>
        <taxon>Agaricomycotina</taxon>
        <taxon>Agaricomycetes</taxon>
        <taxon>Polyporales</taxon>
        <taxon>Polyporaceae</taxon>
        <taxon>Lentinus</taxon>
    </lineage>
</organism>
<dbReference type="OrthoDB" id="2687259at2759"/>
<name>A0A371D489_9APHY</name>
<feature type="region of interest" description="Disordered" evidence="1">
    <location>
        <begin position="28"/>
        <end position="99"/>
    </location>
</feature>
<dbReference type="AlphaFoldDB" id="A0A371D489"/>
<reference evidence="2 3" key="1">
    <citation type="journal article" date="2018" name="Biotechnol. Biofuels">
        <title>Integrative visual omics of the white-rot fungus Polyporus brumalis exposes the biotechnological potential of its oxidative enzymes for delignifying raw plant biomass.</title>
        <authorList>
            <person name="Miyauchi S."/>
            <person name="Rancon A."/>
            <person name="Drula E."/>
            <person name="Hage H."/>
            <person name="Chaduli D."/>
            <person name="Favel A."/>
            <person name="Grisel S."/>
            <person name="Henrissat B."/>
            <person name="Herpoel-Gimbert I."/>
            <person name="Ruiz-Duenas F.J."/>
            <person name="Chevret D."/>
            <person name="Hainaut M."/>
            <person name="Lin J."/>
            <person name="Wang M."/>
            <person name="Pangilinan J."/>
            <person name="Lipzen A."/>
            <person name="Lesage-Meessen L."/>
            <person name="Navarro D."/>
            <person name="Riley R."/>
            <person name="Grigoriev I.V."/>
            <person name="Zhou S."/>
            <person name="Raouche S."/>
            <person name="Rosso M.N."/>
        </authorList>
    </citation>
    <scope>NUCLEOTIDE SEQUENCE [LARGE SCALE GENOMIC DNA]</scope>
    <source>
        <strain evidence="2 3">BRFM 1820</strain>
    </source>
</reference>
<feature type="compositionally biased region" description="Basic and acidic residues" evidence="1">
    <location>
        <begin position="42"/>
        <end position="64"/>
    </location>
</feature>
<sequence>MRCICGKRCLKKQTLSRHRSECEVVQRSAAESHRVAAQAEPPTKKARLDLPDWMRRSAHQESDPSVRAPSLGPAPMEFEPLDDVTPMDAPPPPLEEDGFHRTRAGRRVRPTWKVLDHLPEEAGTEFEEEVEESDPIPPPEAAAVPRSGRRVVILLTDYVRTAVNAFGLRRLYKRRPVRPPIARVDLEACYAPTADAAAAKKTSRSISDIIFPYPNLTSWRFGWHYARGYKKTQDDMQEMQKLLTRPDFVQADLQDTQFEKINRLLLDPDTDLFPWANEREGWRKTMVTIGIPSGKKATKASRREAAAAQRRINRHEPLEDVPSEHAIPGYHFSVPFHHKSMCEEIRKTLTTDPAARDFVLEPYIVEHVVPNMGRLEETYGEVYNSAAFVKEDLRIQNSPPEPNCTLPRSVLALMLWSDATIVSQFGQGKAWPGYMYFGNQSKYTRARPTARAAHHFALFPTLPDYIQDTIRKNNGGKAGSSALITHCRRELFQGAWEALLDPEFVYAYEHGMVIDCVDGVRRRVYPRIFSYSADYPEKMLLATLRDKGRCPCPRCLTCFSDISDLGTAADRDARQAKTRPPAPEREPIVASARELIYVDNYVVNSEHVENLLAGQSLVPSRNAFSTKLGHLGFNIQDVLVVDQLHEYELGIWKRVFSHLVRIVEAAGGESSVHELNGRFRQVSGFGWTTVRKFASDVCAMKRLAARDFENILKCIIPCFDGLPGVSEADNEAMLTLLFVAAYWHALAKMRLHSDTSVALLDDTTTVLGYELRYFANVTCTHFKTRETQAEYEARKRAEAHSAPTAAALSLAPGTLPASSTTPHSGRRPQTFNLNTIKMHFLGDYTWFIKTIGTTDSYTSQIGEHEHRRVKARWDRTNNVGAEQQVVNLDAKEGRLHRMANELHEAGIEVPGLVSHTKDVEDADPIPPEQHHHIAPSQRNIVNLREWQSDHPHDPAVQTFVEQLKTHIRHELSSKHPQLRDEDIPIILHHDRVYEHATASINYTTYDLRRDQDILHPSAGKPDILVHSPADAWEDPESVYPWRYARVLGVYHANVILPGTATSERVEFFHVRWLETDSSFVSGTRVRRLERVRFVPHSTSGAFGFVDPSHVIRACHLIPVFRHGRTYEYLPPSTARETAGDWKYFSVNRQVNSVHITHYQLILTILQLR</sequence>
<protein>
    <submittedName>
        <fullName evidence="2">Uncharacterized protein</fullName>
    </submittedName>
</protein>
<dbReference type="InterPro" id="IPR041078">
    <property type="entry name" value="Plavaka"/>
</dbReference>